<sequence>MINGAFEGSFAGTSVFVARLATIQHYIGDLMNSWGKVLVEDNRRGVLAGKDKNDRPVQRTYYRWGTTQAGIDRPTYVKFVPNPNGGNWKVNISGGHGEGFKPGASANLTSKEYKRLTGPPLAPRGMASRIISNYTVAPIMGNNNEFGVEGGWDDVVSKKGVQFLKFHWNGTGRNAGGQYLWLPVFGKKAGTNLPRRNMNGLRDWGKAKAKTALNTWMKEVMTEQMAYWEHAKHVPQFFRVNQRRNKRANP</sequence>
<name>A0A6J7WJK5_9CAUD</name>
<organism evidence="1">
    <name type="scientific">uncultured Caudovirales phage</name>
    <dbReference type="NCBI Taxonomy" id="2100421"/>
    <lineage>
        <taxon>Viruses</taxon>
        <taxon>Duplodnaviria</taxon>
        <taxon>Heunggongvirae</taxon>
        <taxon>Uroviricota</taxon>
        <taxon>Caudoviricetes</taxon>
        <taxon>Peduoviridae</taxon>
        <taxon>Maltschvirus</taxon>
        <taxon>Maltschvirus maltsch</taxon>
    </lineage>
</organism>
<protein>
    <submittedName>
        <fullName evidence="1">Uncharacterized protein</fullName>
    </submittedName>
</protein>
<dbReference type="EMBL" id="LR798229">
    <property type="protein sequence ID" value="CAB5206970.1"/>
    <property type="molecule type" value="Genomic_DNA"/>
</dbReference>
<accession>A0A6J7WJK5</accession>
<reference evidence="1" key="1">
    <citation type="submission" date="2020-05" db="EMBL/GenBank/DDBJ databases">
        <authorList>
            <person name="Chiriac C."/>
            <person name="Salcher M."/>
            <person name="Ghai R."/>
            <person name="Kavagutti S V."/>
        </authorList>
    </citation>
    <scope>NUCLEOTIDE SEQUENCE</scope>
</reference>
<gene>
    <name evidence="1" type="ORF">UFOVP184_3</name>
</gene>
<proteinExistence type="predicted"/>
<evidence type="ECO:0000313" key="1">
    <source>
        <dbReference type="EMBL" id="CAB5206970.1"/>
    </source>
</evidence>